<sequence>MASKRFALLISLRILLIAANVLLSAWFLFDHHLLFTQILLALLLIAQITELIYFASKVNRELKRFFDALNYNDFSVSFNNKSLGGSFRELDESFVNIIEKVKTSKAQRESQSELLKLALDHLRLGIIIVDHHGGIMLINQAAQSMLSIPHFHSWEMLQKKKPAFSQALGDFKFEGRKLIELDSGQGIREYYLDLDHISLMGTNYRLISFNDLKNEIEQKEIDAWHKLIRILAHEVMNSVTPVTSLSETIKDLLTDESGKPLTRDQISTETIDDIILALNTIIRRSRGMLNFVDEYRKLTKLPAPNFEVFSIEELFDTVMHLMQGQANKKKVSLKKDLLHNRLALRADKKMVEQVLINLIGNALYAMEAGKGDEIILSAKMESTAIVITVKDNGPGIKEDILHSIFIPFFSTRKNGSGIGLTLSKNIMQLHKGRIHVQSKENEGAVFELSFGI</sequence>
<keyword evidence="8" id="KW-0812">Transmembrane</keyword>
<reference evidence="10 11" key="1">
    <citation type="journal article" date="2012" name="Stand. Genomic Sci.">
        <title>Genome sequence of the orange-pigmented seawater bacterium Owenweeksia hongkongensis type strain (UST20020801(T)).</title>
        <authorList>
            <person name="Riedel T."/>
            <person name="Held B."/>
            <person name="Nolan M."/>
            <person name="Lucas S."/>
            <person name="Lapidus A."/>
            <person name="Tice H."/>
            <person name="Del Rio T.G."/>
            <person name="Cheng J.F."/>
            <person name="Han C."/>
            <person name="Tapia R."/>
            <person name="Goodwin L.A."/>
            <person name="Pitluck S."/>
            <person name="Liolios K."/>
            <person name="Mavromatis K."/>
            <person name="Pagani I."/>
            <person name="Ivanova N."/>
            <person name="Mikhailova N."/>
            <person name="Pati A."/>
            <person name="Chen A."/>
            <person name="Palaniappan K."/>
            <person name="Rohde M."/>
            <person name="Tindall B.J."/>
            <person name="Detter J.C."/>
            <person name="Goker M."/>
            <person name="Woyke T."/>
            <person name="Bristow J."/>
            <person name="Eisen J.A."/>
            <person name="Markowitz V."/>
            <person name="Hugenholtz P."/>
            <person name="Klenk H.P."/>
            <person name="Kyrpides N.C."/>
        </authorList>
    </citation>
    <scope>NUCLEOTIDE SEQUENCE</scope>
    <source>
        <strain evidence="11">DSM 17368 / JCM 12287 / NRRL B-23963</strain>
    </source>
</reference>
<dbReference type="InterPro" id="IPR035965">
    <property type="entry name" value="PAS-like_dom_sf"/>
</dbReference>
<dbReference type="STRING" id="926562.Oweho_2725"/>
<dbReference type="InterPro" id="IPR036890">
    <property type="entry name" value="HATPase_C_sf"/>
</dbReference>
<dbReference type="PRINTS" id="PR00344">
    <property type="entry name" value="BCTRLSENSOR"/>
</dbReference>
<keyword evidence="3" id="KW-0808">Transferase</keyword>
<keyword evidence="6" id="KW-0067">ATP-binding</keyword>
<dbReference type="KEGG" id="oho:Oweho_2725"/>
<evidence type="ECO:0000256" key="2">
    <source>
        <dbReference type="ARBA" id="ARBA00012438"/>
    </source>
</evidence>
<dbReference type="PANTHER" id="PTHR42878:SF7">
    <property type="entry name" value="SENSOR HISTIDINE KINASE GLRK"/>
    <property type="match status" value="1"/>
</dbReference>
<dbReference type="OrthoDB" id="1931120at2"/>
<dbReference type="Gene3D" id="3.30.450.20">
    <property type="entry name" value="PAS domain"/>
    <property type="match status" value="1"/>
</dbReference>
<dbReference type="GO" id="GO:0000156">
    <property type="term" value="F:phosphorelay response regulator activity"/>
    <property type="evidence" value="ECO:0007669"/>
    <property type="project" value="TreeGrafter"/>
</dbReference>
<dbReference type="HOGENOM" id="CLU_000445_114_4_10"/>
<dbReference type="PANTHER" id="PTHR42878">
    <property type="entry name" value="TWO-COMPONENT HISTIDINE KINASE"/>
    <property type="match status" value="1"/>
</dbReference>
<dbReference type="SUPFAM" id="SSF55785">
    <property type="entry name" value="PYP-like sensor domain (PAS domain)"/>
    <property type="match status" value="1"/>
</dbReference>
<dbReference type="GO" id="GO:0005524">
    <property type="term" value="F:ATP binding"/>
    <property type="evidence" value="ECO:0007669"/>
    <property type="project" value="UniProtKB-KW"/>
</dbReference>
<dbReference type="PROSITE" id="PS50109">
    <property type="entry name" value="HIS_KIN"/>
    <property type="match status" value="1"/>
</dbReference>
<comment type="catalytic activity">
    <reaction evidence="1">
        <text>ATP + protein L-histidine = ADP + protein N-phospho-L-histidine.</text>
        <dbReference type="EC" id="2.7.13.3"/>
    </reaction>
</comment>
<protein>
    <recommendedName>
        <fullName evidence="2">histidine kinase</fullName>
        <ecNumber evidence="2">2.7.13.3</ecNumber>
    </recommendedName>
</protein>
<dbReference type="GO" id="GO:0004673">
    <property type="term" value="F:protein histidine kinase activity"/>
    <property type="evidence" value="ECO:0007669"/>
    <property type="project" value="UniProtKB-EC"/>
</dbReference>
<dbReference type="AlphaFoldDB" id="G8QZN5"/>
<evidence type="ECO:0000259" key="9">
    <source>
        <dbReference type="PROSITE" id="PS50109"/>
    </source>
</evidence>
<evidence type="ECO:0000256" key="7">
    <source>
        <dbReference type="ARBA" id="ARBA00023012"/>
    </source>
</evidence>
<evidence type="ECO:0000256" key="3">
    <source>
        <dbReference type="ARBA" id="ARBA00022679"/>
    </source>
</evidence>
<dbReference type="InterPro" id="IPR003594">
    <property type="entry name" value="HATPase_dom"/>
</dbReference>
<evidence type="ECO:0000256" key="8">
    <source>
        <dbReference type="SAM" id="Phobius"/>
    </source>
</evidence>
<feature type="domain" description="Histidine kinase" evidence="9">
    <location>
        <begin position="230"/>
        <end position="452"/>
    </location>
</feature>
<dbReference type="CDD" id="cd00075">
    <property type="entry name" value="HATPase"/>
    <property type="match status" value="1"/>
</dbReference>
<dbReference type="RefSeq" id="WP_014203037.1">
    <property type="nucleotide sequence ID" value="NC_016599.1"/>
</dbReference>
<dbReference type="SUPFAM" id="SSF55874">
    <property type="entry name" value="ATPase domain of HSP90 chaperone/DNA topoisomerase II/histidine kinase"/>
    <property type="match status" value="1"/>
</dbReference>
<dbReference type="GO" id="GO:0030295">
    <property type="term" value="F:protein kinase activator activity"/>
    <property type="evidence" value="ECO:0007669"/>
    <property type="project" value="TreeGrafter"/>
</dbReference>
<dbReference type="InterPro" id="IPR005467">
    <property type="entry name" value="His_kinase_dom"/>
</dbReference>
<evidence type="ECO:0000256" key="6">
    <source>
        <dbReference type="ARBA" id="ARBA00022840"/>
    </source>
</evidence>
<dbReference type="GO" id="GO:0007234">
    <property type="term" value="P:osmosensory signaling via phosphorelay pathway"/>
    <property type="evidence" value="ECO:0007669"/>
    <property type="project" value="TreeGrafter"/>
</dbReference>
<dbReference type="Gene3D" id="3.30.565.10">
    <property type="entry name" value="Histidine kinase-like ATPase, C-terminal domain"/>
    <property type="match status" value="1"/>
</dbReference>
<feature type="transmembrane region" description="Helical" evidence="8">
    <location>
        <begin position="34"/>
        <end position="55"/>
    </location>
</feature>
<keyword evidence="7" id="KW-0902">Two-component regulatory system</keyword>
<evidence type="ECO:0000256" key="4">
    <source>
        <dbReference type="ARBA" id="ARBA00022741"/>
    </source>
</evidence>
<evidence type="ECO:0000256" key="5">
    <source>
        <dbReference type="ARBA" id="ARBA00022777"/>
    </source>
</evidence>
<evidence type="ECO:0000256" key="1">
    <source>
        <dbReference type="ARBA" id="ARBA00000085"/>
    </source>
</evidence>
<dbReference type="InterPro" id="IPR050351">
    <property type="entry name" value="BphY/WalK/GraS-like"/>
</dbReference>
<dbReference type="EMBL" id="CP003156">
    <property type="protein sequence ID" value="AEV33688.1"/>
    <property type="molecule type" value="Genomic_DNA"/>
</dbReference>
<dbReference type="SMART" id="SM00387">
    <property type="entry name" value="HATPase_c"/>
    <property type="match status" value="1"/>
</dbReference>
<dbReference type="EC" id="2.7.13.3" evidence="2"/>
<proteinExistence type="predicted"/>
<keyword evidence="8" id="KW-0472">Membrane</keyword>
<evidence type="ECO:0000313" key="10">
    <source>
        <dbReference type="EMBL" id="AEV33688.1"/>
    </source>
</evidence>
<keyword evidence="11" id="KW-1185">Reference proteome</keyword>
<dbReference type="Pfam" id="PF02518">
    <property type="entry name" value="HATPase_c"/>
    <property type="match status" value="1"/>
</dbReference>
<name>G8QZN5_OWEHD</name>
<accession>G8QZN5</accession>
<organism evidence="10 11">
    <name type="scientific">Owenweeksia hongkongensis (strain DSM 17368 / CIP 108786 / JCM 12287 / NRRL B-23963 / UST20020801)</name>
    <dbReference type="NCBI Taxonomy" id="926562"/>
    <lineage>
        <taxon>Bacteria</taxon>
        <taxon>Pseudomonadati</taxon>
        <taxon>Bacteroidota</taxon>
        <taxon>Flavobacteriia</taxon>
        <taxon>Flavobacteriales</taxon>
        <taxon>Owenweeksiaceae</taxon>
        <taxon>Owenweeksia</taxon>
    </lineage>
</organism>
<keyword evidence="8" id="KW-1133">Transmembrane helix</keyword>
<evidence type="ECO:0000313" key="11">
    <source>
        <dbReference type="Proteomes" id="UP000005631"/>
    </source>
</evidence>
<dbReference type="eggNOG" id="COG5000">
    <property type="taxonomic scope" value="Bacteria"/>
</dbReference>
<keyword evidence="4" id="KW-0547">Nucleotide-binding</keyword>
<keyword evidence="5 10" id="KW-0418">Kinase</keyword>
<gene>
    <name evidence="10" type="ordered locus">Oweho_2725</name>
</gene>
<dbReference type="Proteomes" id="UP000005631">
    <property type="component" value="Chromosome"/>
</dbReference>
<dbReference type="InterPro" id="IPR004358">
    <property type="entry name" value="Sig_transdc_His_kin-like_C"/>
</dbReference>